<comment type="caution">
    <text evidence="1">The sequence shown here is derived from an EMBL/GenBank/DDBJ whole genome shotgun (WGS) entry which is preliminary data.</text>
</comment>
<dbReference type="Proteomes" id="UP000490821">
    <property type="component" value="Unassembled WGS sequence"/>
</dbReference>
<dbReference type="EMBL" id="BLMI01000022">
    <property type="protein sequence ID" value="GFI40107.1"/>
    <property type="molecule type" value="Genomic_DNA"/>
</dbReference>
<evidence type="ECO:0008006" key="3">
    <source>
        <dbReference type="Google" id="ProtNLM"/>
    </source>
</evidence>
<accession>A0A829Z7P5</accession>
<evidence type="ECO:0000313" key="1">
    <source>
        <dbReference type="EMBL" id="GFI40107.1"/>
    </source>
</evidence>
<protein>
    <recommendedName>
        <fullName evidence="3">Antitoxin VbhA domain-containing protein</fullName>
    </recommendedName>
</protein>
<proteinExistence type="predicted"/>
<dbReference type="AlphaFoldDB" id="A0A829Z7P5"/>
<evidence type="ECO:0000313" key="2">
    <source>
        <dbReference type="Proteomes" id="UP000490821"/>
    </source>
</evidence>
<sequence length="52" mass="6226">MISKAILEIERNEDIHLAMRLRGDFSKIESKFKMGELNFNELNNSLRRKEFL</sequence>
<reference evidence="1 2" key="1">
    <citation type="journal article" date="2020" name="Microbiome">
        <title>Single-cell genomics of uncultured bacteria reveals dietary fiber responders in the mouse gut microbiota.</title>
        <authorList>
            <person name="Chijiiwa R."/>
            <person name="Hosokawa M."/>
            <person name="Kogawa M."/>
            <person name="Nishikawa Y."/>
            <person name="Ide K."/>
            <person name="Sakanashi C."/>
            <person name="Takahashi K."/>
            <person name="Takeyama H."/>
        </authorList>
    </citation>
    <scope>NUCLEOTIDE SEQUENCE [LARGE SCALE GENOMIC DNA]</scope>
    <source>
        <strain evidence="1">IMSAGC_017</strain>
    </source>
</reference>
<gene>
    <name evidence="1" type="ORF">IMSAGC017_00138</name>
</gene>
<name>A0A829Z7P5_9FIRM</name>
<organism evidence="1 2">
    <name type="scientific">Thomasclavelia cocleata</name>
    <dbReference type="NCBI Taxonomy" id="69824"/>
    <lineage>
        <taxon>Bacteria</taxon>
        <taxon>Bacillati</taxon>
        <taxon>Bacillota</taxon>
        <taxon>Erysipelotrichia</taxon>
        <taxon>Erysipelotrichales</taxon>
        <taxon>Coprobacillaceae</taxon>
        <taxon>Thomasclavelia</taxon>
    </lineage>
</organism>